<dbReference type="Gene3D" id="3.30.70.20">
    <property type="match status" value="1"/>
</dbReference>
<evidence type="ECO:0000256" key="7">
    <source>
        <dbReference type="ARBA" id="ARBA00023014"/>
    </source>
</evidence>
<accession>A0AAE3EH97</accession>
<feature type="domain" description="4Fe-4S ferredoxin-type" evidence="8">
    <location>
        <begin position="29"/>
        <end position="56"/>
    </location>
</feature>
<keyword evidence="3" id="KW-0004">4Fe-4S</keyword>
<evidence type="ECO:0000256" key="1">
    <source>
        <dbReference type="ARBA" id="ARBA00001966"/>
    </source>
</evidence>
<dbReference type="SUPFAM" id="SSF54862">
    <property type="entry name" value="4Fe-4S ferredoxins"/>
    <property type="match status" value="1"/>
</dbReference>
<proteinExistence type="predicted"/>
<dbReference type="AlphaFoldDB" id="A0AAE3EH97"/>
<dbReference type="GO" id="GO:0046872">
    <property type="term" value="F:metal ion binding"/>
    <property type="evidence" value="ECO:0007669"/>
    <property type="project" value="UniProtKB-KW"/>
</dbReference>
<evidence type="ECO:0000256" key="4">
    <source>
        <dbReference type="ARBA" id="ARBA00022723"/>
    </source>
</evidence>
<evidence type="ECO:0000256" key="5">
    <source>
        <dbReference type="ARBA" id="ARBA00022982"/>
    </source>
</evidence>
<sequence length="56" mass="5643">MAYKISDACINCGACEGECPVSAISEKGDKRVIDAATCVSCGACAAVCPVEAISEE</sequence>
<dbReference type="InterPro" id="IPR050157">
    <property type="entry name" value="PSI_iron-sulfur_center"/>
</dbReference>
<dbReference type="PROSITE" id="PS00198">
    <property type="entry name" value="4FE4S_FER_1"/>
    <property type="match status" value="1"/>
</dbReference>
<keyword evidence="5" id="KW-0249">Electron transport</keyword>
<reference evidence="9" key="1">
    <citation type="submission" date="2021-08" db="EMBL/GenBank/DDBJ databases">
        <title>Comparative analyses of Brucepasteria parasyntrophica and Teretinema zuelzerae.</title>
        <authorList>
            <person name="Song Y."/>
            <person name="Brune A."/>
        </authorList>
    </citation>
    <scope>NUCLEOTIDE SEQUENCE</scope>
    <source>
        <strain evidence="9">DSM 1903</strain>
    </source>
</reference>
<dbReference type="PANTHER" id="PTHR24960:SF79">
    <property type="entry name" value="PHOTOSYSTEM I IRON-SULFUR CENTER"/>
    <property type="match status" value="1"/>
</dbReference>
<keyword evidence="4" id="KW-0479">Metal-binding</keyword>
<keyword evidence="10" id="KW-1185">Reference proteome</keyword>
<name>A0AAE3EH97_9SPIR</name>
<dbReference type="EMBL" id="JAINWA010000001">
    <property type="protein sequence ID" value="MCD1653633.1"/>
    <property type="molecule type" value="Genomic_DNA"/>
</dbReference>
<dbReference type="Proteomes" id="UP001198163">
    <property type="component" value="Unassembled WGS sequence"/>
</dbReference>
<comment type="caution">
    <text evidence="9">The sequence shown here is derived from an EMBL/GenBank/DDBJ whole genome shotgun (WGS) entry which is preliminary data.</text>
</comment>
<evidence type="ECO:0000259" key="8">
    <source>
        <dbReference type="PROSITE" id="PS51379"/>
    </source>
</evidence>
<evidence type="ECO:0000256" key="6">
    <source>
        <dbReference type="ARBA" id="ARBA00023004"/>
    </source>
</evidence>
<evidence type="ECO:0000256" key="2">
    <source>
        <dbReference type="ARBA" id="ARBA00022448"/>
    </source>
</evidence>
<dbReference type="RefSeq" id="WP_230752848.1">
    <property type="nucleotide sequence ID" value="NZ_JAINWA010000001.1"/>
</dbReference>
<evidence type="ECO:0000313" key="10">
    <source>
        <dbReference type="Proteomes" id="UP001198163"/>
    </source>
</evidence>
<keyword evidence="7" id="KW-0411">Iron-sulfur</keyword>
<dbReference type="PROSITE" id="PS51379">
    <property type="entry name" value="4FE4S_FER_2"/>
    <property type="match status" value="2"/>
</dbReference>
<keyword evidence="6" id="KW-0408">Iron</keyword>
<dbReference type="Pfam" id="PF13187">
    <property type="entry name" value="Fer4_9"/>
    <property type="match status" value="1"/>
</dbReference>
<dbReference type="GO" id="GO:0005737">
    <property type="term" value="C:cytoplasm"/>
    <property type="evidence" value="ECO:0007669"/>
    <property type="project" value="TreeGrafter"/>
</dbReference>
<dbReference type="FunFam" id="3.30.70.20:FF:000045">
    <property type="entry name" value="Ferredoxin, 4Fe-4S"/>
    <property type="match status" value="1"/>
</dbReference>
<keyword evidence="2" id="KW-0813">Transport</keyword>
<dbReference type="PANTHER" id="PTHR24960">
    <property type="entry name" value="PHOTOSYSTEM I IRON-SULFUR CENTER-RELATED"/>
    <property type="match status" value="1"/>
</dbReference>
<organism evidence="9 10">
    <name type="scientific">Teretinema zuelzerae</name>
    <dbReference type="NCBI Taxonomy" id="156"/>
    <lineage>
        <taxon>Bacteria</taxon>
        <taxon>Pseudomonadati</taxon>
        <taxon>Spirochaetota</taxon>
        <taxon>Spirochaetia</taxon>
        <taxon>Spirochaetales</taxon>
        <taxon>Treponemataceae</taxon>
        <taxon>Teretinema</taxon>
    </lineage>
</organism>
<evidence type="ECO:0000313" key="9">
    <source>
        <dbReference type="EMBL" id="MCD1653633.1"/>
    </source>
</evidence>
<dbReference type="InterPro" id="IPR017896">
    <property type="entry name" value="4Fe4S_Fe-S-bd"/>
</dbReference>
<dbReference type="GO" id="GO:0051539">
    <property type="term" value="F:4 iron, 4 sulfur cluster binding"/>
    <property type="evidence" value="ECO:0007669"/>
    <property type="project" value="UniProtKB-KW"/>
</dbReference>
<protein>
    <submittedName>
        <fullName evidence="9">4Fe-4S binding protein</fullName>
    </submittedName>
</protein>
<gene>
    <name evidence="9" type="ORF">K7J14_02835</name>
</gene>
<evidence type="ECO:0000256" key="3">
    <source>
        <dbReference type="ARBA" id="ARBA00022485"/>
    </source>
</evidence>
<comment type="cofactor">
    <cofactor evidence="1">
        <name>[4Fe-4S] cluster</name>
        <dbReference type="ChEBI" id="CHEBI:49883"/>
    </cofactor>
</comment>
<dbReference type="InterPro" id="IPR017900">
    <property type="entry name" value="4Fe4S_Fe_S_CS"/>
</dbReference>
<feature type="domain" description="4Fe-4S ferredoxin-type" evidence="8">
    <location>
        <begin position="1"/>
        <end position="28"/>
    </location>
</feature>